<evidence type="ECO:0000313" key="3">
    <source>
        <dbReference type="Proteomes" id="UP000017836"/>
    </source>
</evidence>
<sequence length="156" mass="17060">MADPAIDQGVKPELLYMQSDRVNTDVWKGVIGRVQRTLQHLDSALAADDLGPNTLKHVMAAHWELTLQAVEEEAKQTGSGSDEQVHAAKEVAREEVSMPEAAEANKETPMLEPVGEVGEEPRFNLPPRRGPSTILRRSGKRPSRLDEGSSYGIPIA</sequence>
<feature type="region of interest" description="Disordered" evidence="1">
    <location>
        <begin position="73"/>
        <end position="156"/>
    </location>
</feature>
<dbReference type="HOGENOM" id="CLU_1689088_0_0_1"/>
<evidence type="ECO:0000313" key="2">
    <source>
        <dbReference type="EMBL" id="ERN15931.1"/>
    </source>
</evidence>
<accession>U5CRT1</accession>
<gene>
    <name evidence="2" type="ORF">AMTR_s00039p00230430</name>
</gene>
<feature type="compositionally biased region" description="Basic and acidic residues" evidence="1">
    <location>
        <begin position="83"/>
        <end position="96"/>
    </location>
</feature>
<name>U5CRT1_AMBTC</name>
<proteinExistence type="predicted"/>
<organism evidence="2 3">
    <name type="scientific">Amborella trichopoda</name>
    <dbReference type="NCBI Taxonomy" id="13333"/>
    <lineage>
        <taxon>Eukaryota</taxon>
        <taxon>Viridiplantae</taxon>
        <taxon>Streptophyta</taxon>
        <taxon>Embryophyta</taxon>
        <taxon>Tracheophyta</taxon>
        <taxon>Spermatophyta</taxon>
        <taxon>Magnoliopsida</taxon>
        <taxon>Amborellales</taxon>
        <taxon>Amborellaceae</taxon>
        <taxon>Amborella</taxon>
    </lineage>
</organism>
<dbReference type="AlphaFoldDB" id="U5CRT1"/>
<protein>
    <submittedName>
        <fullName evidence="2">Uncharacterized protein</fullName>
    </submittedName>
</protein>
<dbReference type="EMBL" id="KI392495">
    <property type="protein sequence ID" value="ERN15931.1"/>
    <property type="molecule type" value="Genomic_DNA"/>
</dbReference>
<reference evidence="3" key="1">
    <citation type="journal article" date="2013" name="Science">
        <title>The Amborella genome and the evolution of flowering plants.</title>
        <authorList>
            <consortium name="Amborella Genome Project"/>
        </authorList>
    </citation>
    <scope>NUCLEOTIDE SEQUENCE [LARGE SCALE GENOMIC DNA]</scope>
</reference>
<dbReference type="Proteomes" id="UP000017836">
    <property type="component" value="Unassembled WGS sequence"/>
</dbReference>
<keyword evidence="3" id="KW-1185">Reference proteome</keyword>
<evidence type="ECO:0000256" key="1">
    <source>
        <dbReference type="SAM" id="MobiDB-lite"/>
    </source>
</evidence>
<dbReference type="Gramene" id="ERN15931">
    <property type="protein sequence ID" value="ERN15931"/>
    <property type="gene ID" value="AMTR_s00039p00230430"/>
</dbReference>